<sequence length="125" mass="13751">MTQEITKKVRAELYDEVAEMVARQFQQRYEDYGNRPPPSPVAEHVVPPTGRSGKGSCSAAGAPGDDMDETRPCEGVVKNVEVGEDVVKNVEKVKMGKEKRRWARSDFGCAAVLKKIANVERLGMG</sequence>
<reference evidence="3" key="1">
    <citation type="journal article" date="2015" name="Proc. Natl. Acad. Sci. U.S.A.">
        <title>Genome sequencing of adzuki bean (Vigna angularis) provides insight into high starch and low fat accumulation and domestication.</title>
        <authorList>
            <person name="Yang K."/>
            <person name="Tian Z."/>
            <person name="Chen C."/>
            <person name="Luo L."/>
            <person name="Zhao B."/>
            <person name="Wang Z."/>
            <person name="Yu L."/>
            <person name="Li Y."/>
            <person name="Sun Y."/>
            <person name="Li W."/>
            <person name="Chen Y."/>
            <person name="Li Y."/>
            <person name="Zhang Y."/>
            <person name="Ai D."/>
            <person name="Zhao J."/>
            <person name="Shang C."/>
            <person name="Ma Y."/>
            <person name="Wu B."/>
            <person name="Wang M."/>
            <person name="Gao L."/>
            <person name="Sun D."/>
            <person name="Zhang P."/>
            <person name="Guo F."/>
            <person name="Wang W."/>
            <person name="Li Y."/>
            <person name="Wang J."/>
            <person name="Varshney R.K."/>
            <person name="Wang J."/>
            <person name="Ling H.Q."/>
            <person name="Wan P."/>
        </authorList>
    </citation>
    <scope>NUCLEOTIDE SEQUENCE</scope>
    <source>
        <strain evidence="3">cv. Jingnong 6</strain>
    </source>
</reference>
<dbReference type="EMBL" id="CM003372">
    <property type="protein sequence ID" value="KOM35012.1"/>
    <property type="molecule type" value="Genomic_DNA"/>
</dbReference>
<accession>A0A0L9TX97</accession>
<dbReference type="Proteomes" id="UP000053144">
    <property type="component" value="Chromosome 2"/>
</dbReference>
<proteinExistence type="predicted"/>
<protein>
    <submittedName>
        <fullName evidence="2">Uncharacterized protein</fullName>
    </submittedName>
</protein>
<evidence type="ECO:0000313" key="2">
    <source>
        <dbReference type="EMBL" id="KOM35012.1"/>
    </source>
</evidence>
<name>A0A0L9TX97_PHAAN</name>
<dbReference type="AlphaFoldDB" id="A0A0L9TX97"/>
<dbReference type="Gramene" id="KOM35012">
    <property type="protein sequence ID" value="KOM35012"/>
    <property type="gene ID" value="LR48_Vigan02g116200"/>
</dbReference>
<organism evidence="2 3">
    <name type="scientific">Phaseolus angularis</name>
    <name type="common">Azuki bean</name>
    <name type="synonym">Vigna angularis</name>
    <dbReference type="NCBI Taxonomy" id="3914"/>
    <lineage>
        <taxon>Eukaryota</taxon>
        <taxon>Viridiplantae</taxon>
        <taxon>Streptophyta</taxon>
        <taxon>Embryophyta</taxon>
        <taxon>Tracheophyta</taxon>
        <taxon>Spermatophyta</taxon>
        <taxon>Magnoliopsida</taxon>
        <taxon>eudicotyledons</taxon>
        <taxon>Gunneridae</taxon>
        <taxon>Pentapetalae</taxon>
        <taxon>rosids</taxon>
        <taxon>fabids</taxon>
        <taxon>Fabales</taxon>
        <taxon>Fabaceae</taxon>
        <taxon>Papilionoideae</taxon>
        <taxon>50 kb inversion clade</taxon>
        <taxon>NPAAA clade</taxon>
        <taxon>indigoferoid/millettioid clade</taxon>
        <taxon>Phaseoleae</taxon>
        <taxon>Vigna</taxon>
    </lineage>
</organism>
<evidence type="ECO:0000313" key="3">
    <source>
        <dbReference type="Proteomes" id="UP000053144"/>
    </source>
</evidence>
<gene>
    <name evidence="2" type="ORF">LR48_Vigan02g116200</name>
</gene>
<feature type="region of interest" description="Disordered" evidence="1">
    <location>
        <begin position="30"/>
        <end position="72"/>
    </location>
</feature>
<evidence type="ECO:0000256" key="1">
    <source>
        <dbReference type="SAM" id="MobiDB-lite"/>
    </source>
</evidence>